<feature type="transmembrane region" description="Helical" evidence="9">
    <location>
        <begin position="446"/>
        <end position="465"/>
    </location>
</feature>
<feature type="transmembrane region" description="Helical" evidence="9">
    <location>
        <begin position="145"/>
        <end position="165"/>
    </location>
</feature>
<keyword evidence="4" id="KW-1003">Cell membrane</keyword>
<evidence type="ECO:0000313" key="12">
    <source>
        <dbReference type="Proteomes" id="UP000799441"/>
    </source>
</evidence>
<sequence>MGQPDVIEVSPDQSGPAGIMTPVLSRTVSPFAVDDTAHVQNEAIPERTFVRKAAILLALYLSLFVAALDQMITATAIPTISSHLHSASGYSWVGGAYLLANAAAGPLWAKTSDIWGRKPGLLGAVALFFVSSIIAAASASMSMLIAARALQGVAGGGIIQLVYIVISDVWSMRRRALILGSIETMWALASGVGPLLGGVFTQLATWRWIFWVNLPISGIAMVLILLFLDVHNPRTRLFDGVRAIDWFGTFSMLGVTLMILLGLNFGGVTFPWNSATVICLLVFGTLLIGFFLFSEIKLARYPLVPLTVFNGLSSTAVFLVGFAHGIVFIGAEYYLPLFFQSVHQASPIRSGVLILPLVLCETASGFSTGMLMDKTGRYREAIWVGTFLITLGTGLYIMITPHTPMSRILGFEVLGGLGAGFLFQSPIIAVQAVVSQADTAMATATFGFIRTTAAALSLVVGGVVFQNSMNKRVAHLGQLEGFPNWIIDALQNGQAAAHVDVVSKIDNLEWKGMVESAFASSLRNLWILYACVGGAGFVMSWFVVHVKLSHEHVETRTGIDNMTEKKRERNGQGAGA</sequence>
<keyword evidence="7 9" id="KW-0472">Membrane</keyword>
<evidence type="ECO:0000256" key="3">
    <source>
        <dbReference type="ARBA" id="ARBA00022448"/>
    </source>
</evidence>
<feature type="transmembrane region" description="Helical" evidence="9">
    <location>
        <begin position="526"/>
        <end position="546"/>
    </location>
</feature>
<dbReference type="InterPro" id="IPR011701">
    <property type="entry name" value="MFS"/>
</dbReference>
<evidence type="ECO:0000256" key="5">
    <source>
        <dbReference type="ARBA" id="ARBA00022692"/>
    </source>
</evidence>
<comment type="caution">
    <text evidence="11">The sequence shown here is derived from an EMBL/GenBank/DDBJ whole genome shotgun (WGS) entry which is preliminary data.</text>
</comment>
<evidence type="ECO:0000256" key="8">
    <source>
        <dbReference type="ARBA" id="ARBA00023180"/>
    </source>
</evidence>
<gene>
    <name evidence="11" type="ORF">K431DRAFT_283713</name>
</gene>
<dbReference type="OrthoDB" id="10021397at2759"/>
<feature type="domain" description="Major facilitator superfamily (MFS) profile" evidence="10">
    <location>
        <begin position="55"/>
        <end position="548"/>
    </location>
</feature>
<dbReference type="AlphaFoldDB" id="A0A9P4QAU1"/>
<comment type="similarity">
    <text evidence="2">Belongs to the major facilitator superfamily. TCR/Tet family.</text>
</comment>
<dbReference type="EMBL" id="MU003781">
    <property type="protein sequence ID" value="KAF2722575.1"/>
    <property type="molecule type" value="Genomic_DNA"/>
</dbReference>
<dbReference type="PROSITE" id="PS50850">
    <property type="entry name" value="MFS"/>
    <property type="match status" value="1"/>
</dbReference>
<dbReference type="GO" id="GO:0022857">
    <property type="term" value="F:transmembrane transporter activity"/>
    <property type="evidence" value="ECO:0007669"/>
    <property type="project" value="InterPro"/>
</dbReference>
<evidence type="ECO:0000256" key="9">
    <source>
        <dbReference type="SAM" id="Phobius"/>
    </source>
</evidence>
<dbReference type="CDD" id="cd17502">
    <property type="entry name" value="MFS_Azr1_MDR_like"/>
    <property type="match status" value="1"/>
</dbReference>
<evidence type="ECO:0000259" key="10">
    <source>
        <dbReference type="PROSITE" id="PS50850"/>
    </source>
</evidence>
<reference evidence="11" key="1">
    <citation type="journal article" date="2020" name="Stud. Mycol.">
        <title>101 Dothideomycetes genomes: a test case for predicting lifestyles and emergence of pathogens.</title>
        <authorList>
            <person name="Haridas S."/>
            <person name="Albert R."/>
            <person name="Binder M."/>
            <person name="Bloem J."/>
            <person name="Labutti K."/>
            <person name="Salamov A."/>
            <person name="Andreopoulos B."/>
            <person name="Baker S."/>
            <person name="Barry K."/>
            <person name="Bills G."/>
            <person name="Bluhm B."/>
            <person name="Cannon C."/>
            <person name="Castanera R."/>
            <person name="Culley D."/>
            <person name="Daum C."/>
            <person name="Ezra D."/>
            <person name="Gonzalez J."/>
            <person name="Henrissat B."/>
            <person name="Kuo A."/>
            <person name="Liang C."/>
            <person name="Lipzen A."/>
            <person name="Lutzoni F."/>
            <person name="Magnuson J."/>
            <person name="Mondo S."/>
            <person name="Nolan M."/>
            <person name="Ohm R."/>
            <person name="Pangilinan J."/>
            <person name="Park H.-J."/>
            <person name="Ramirez L."/>
            <person name="Alfaro M."/>
            <person name="Sun H."/>
            <person name="Tritt A."/>
            <person name="Yoshinaga Y."/>
            <person name="Zwiers L.-H."/>
            <person name="Turgeon B."/>
            <person name="Goodwin S."/>
            <person name="Spatafora J."/>
            <person name="Crous P."/>
            <person name="Grigoriev I."/>
        </authorList>
    </citation>
    <scope>NUCLEOTIDE SEQUENCE</scope>
    <source>
        <strain evidence="11">CBS 116435</strain>
    </source>
</reference>
<dbReference type="SUPFAM" id="SSF103473">
    <property type="entry name" value="MFS general substrate transporter"/>
    <property type="match status" value="1"/>
</dbReference>
<keyword evidence="6 9" id="KW-1133">Transmembrane helix</keyword>
<feature type="transmembrane region" description="Helical" evidence="9">
    <location>
        <begin position="351"/>
        <end position="369"/>
    </location>
</feature>
<comment type="subcellular location">
    <subcellularLocation>
        <location evidence="1">Cell membrane</location>
        <topology evidence="1">Multi-pass membrane protein</topology>
    </subcellularLocation>
</comment>
<keyword evidence="8" id="KW-0325">Glycoprotein</keyword>
<feature type="transmembrane region" description="Helical" evidence="9">
    <location>
        <begin position="275"/>
        <end position="294"/>
    </location>
</feature>
<keyword evidence="12" id="KW-1185">Reference proteome</keyword>
<evidence type="ECO:0000313" key="11">
    <source>
        <dbReference type="EMBL" id="KAF2722575.1"/>
    </source>
</evidence>
<evidence type="ECO:0000256" key="2">
    <source>
        <dbReference type="ARBA" id="ARBA00007520"/>
    </source>
</evidence>
<name>A0A9P4QAU1_9PEZI</name>
<feature type="transmembrane region" description="Helical" evidence="9">
    <location>
        <begin position="121"/>
        <end position="139"/>
    </location>
</feature>
<dbReference type="Gene3D" id="1.20.1720.10">
    <property type="entry name" value="Multidrug resistance protein D"/>
    <property type="match status" value="1"/>
</dbReference>
<feature type="transmembrane region" description="Helical" evidence="9">
    <location>
        <begin position="89"/>
        <end position="109"/>
    </location>
</feature>
<evidence type="ECO:0000256" key="7">
    <source>
        <dbReference type="ARBA" id="ARBA00023136"/>
    </source>
</evidence>
<feature type="transmembrane region" description="Helical" evidence="9">
    <location>
        <begin position="306"/>
        <end position="331"/>
    </location>
</feature>
<dbReference type="Proteomes" id="UP000799441">
    <property type="component" value="Unassembled WGS sequence"/>
</dbReference>
<dbReference type="FunFam" id="1.20.1720.10:FF:000014">
    <property type="entry name" value="MFS drug transporter, putative"/>
    <property type="match status" value="1"/>
</dbReference>
<dbReference type="PANTHER" id="PTHR23501">
    <property type="entry name" value="MAJOR FACILITATOR SUPERFAMILY"/>
    <property type="match status" value="1"/>
</dbReference>
<evidence type="ECO:0000256" key="1">
    <source>
        <dbReference type="ARBA" id="ARBA00004651"/>
    </source>
</evidence>
<evidence type="ECO:0000256" key="4">
    <source>
        <dbReference type="ARBA" id="ARBA00022475"/>
    </source>
</evidence>
<feature type="transmembrane region" description="Helical" evidence="9">
    <location>
        <begin position="381"/>
        <end position="399"/>
    </location>
</feature>
<dbReference type="InterPro" id="IPR036259">
    <property type="entry name" value="MFS_trans_sf"/>
</dbReference>
<feature type="transmembrane region" description="Helical" evidence="9">
    <location>
        <begin position="208"/>
        <end position="231"/>
    </location>
</feature>
<dbReference type="GO" id="GO:0005886">
    <property type="term" value="C:plasma membrane"/>
    <property type="evidence" value="ECO:0007669"/>
    <property type="project" value="UniProtKB-SubCell"/>
</dbReference>
<dbReference type="Pfam" id="PF07690">
    <property type="entry name" value="MFS_1"/>
    <property type="match status" value="1"/>
</dbReference>
<keyword evidence="3" id="KW-0813">Transport</keyword>
<dbReference type="PRINTS" id="PR01036">
    <property type="entry name" value="TCRTETB"/>
</dbReference>
<accession>A0A9P4QAU1</accession>
<keyword evidence="5 9" id="KW-0812">Transmembrane</keyword>
<protein>
    <recommendedName>
        <fullName evidence="10">Major facilitator superfamily (MFS) profile domain-containing protein</fullName>
    </recommendedName>
</protein>
<feature type="transmembrane region" description="Helical" evidence="9">
    <location>
        <begin position="54"/>
        <end position="77"/>
    </location>
</feature>
<dbReference type="Gene3D" id="1.20.1250.20">
    <property type="entry name" value="MFS general substrate transporter like domains"/>
    <property type="match status" value="1"/>
</dbReference>
<proteinExistence type="inferred from homology"/>
<evidence type="ECO:0000256" key="6">
    <source>
        <dbReference type="ARBA" id="ARBA00022989"/>
    </source>
</evidence>
<feature type="transmembrane region" description="Helical" evidence="9">
    <location>
        <begin position="411"/>
        <end position="434"/>
    </location>
</feature>
<dbReference type="InterPro" id="IPR020846">
    <property type="entry name" value="MFS_dom"/>
</dbReference>
<dbReference type="PANTHER" id="PTHR23501:SF158">
    <property type="entry name" value="TRANSPORTER, PUTATIVE (AFU_ORTHOLOGUE AFUA_5G14490)-RELATED"/>
    <property type="match status" value="1"/>
</dbReference>
<feature type="transmembrane region" description="Helical" evidence="9">
    <location>
        <begin position="243"/>
        <end position="263"/>
    </location>
</feature>
<organism evidence="11 12">
    <name type="scientific">Polychaeton citri CBS 116435</name>
    <dbReference type="NCBI Taxonomy" id="1314669"/>
    <lineage>
        <taxon>Eukaryota</taxon>
        <taxon>Fungi</taxon>
        <taxon>Dikarya</taxon>
        <taxon>Ascomycota</taxon>
        <taxon>Pezizomycotina</taxon>
        <taxon>Dothideomycetes</taxon>
        <taxon>Dothideomycetidae</taxon>
        <taxon>Capnodiales</taxon>
        <taxon>Capnodiaceae</taxon>
        <taxon>Polychaeton</taxon>
    </lineage>
</organism>